<evidence type="ECO:0000313" key="4">
    <source>
        <dbReference type="Proteomes" id="UP001515480"/>
    </source>
</evidence>
<dbReference type="CDD" id="cd09008">
    <property type="entry name" value="MTAN"/>
    <property type="match status" value="1"/>
</dbReference>
<reference evidence="3 4" key="1">
    <citation type="journal article" date="2024" name="Science">
        <title>Giant polyketide synthase enzymes in the biosynthesis of giant marine polyether toxins.</title>
        <authorList>
            <person name="Fallon T.R."/>
            <person name="Shende V.V."/>
            <person name="Wierzbicki I.H."/>
            <person name="Pendleton A.L."/>
            <person name="Watervoot N.F."/>
            <person name="Auber R.P."/>
            <person name="Gonzalez D.J."/>
            <person name="Wisecaver J.H."/>
            <person name="Moore B.S."/>
        </authorList>
    </citation>
    <scope>NUCLEOTIDE SEQUENCE [LARGE SCALE GENOMIC DNA]</scope>
    <source>
        <strain evidence="3 4">12B1</strain>
    </source>
</reference>
<evidence type="ECO:0000256" key="1">
    <source>
        <dbReference type="SAM" id="MobiDB-lite"/>
    </source>
</evidence>
<dbReference type="InterPro" id="IPR035994">
    <property type="entry name" value="Nucleoside_phosphorylase_sf"/>
</dbReference>
<comment type="caution">
    <text evidence="3">The sequence shown here is derived from an EMBL/GenBank/DDBJ whole genome shotgun (WGS) entry which is preliminary data.</text>
</comment>
<keyword evidence="4" id="KW-1185">Reference proteome</keyword>
<dbReference type="InterPro" id="IPR000845">
    <property type="entry name" value="Nucleoside_phosphorylase_d"/>
</dbReference>
<evidence type="ECO:0000313" key="3">
    <source>
        <dbReference type="EMBL" id="KAL1523512.1"/>
    </source>
</evidence>
<dbReference type="GO" id="GO:0019509">
    <property type="term" value="P:L-methionine salvage from methylthioadenosine"/>
    <property type="evidence" value="ECO:0007669"/>
    <property type="project" value="InterPro"/>
</dbReference>
<dbReference type="PANTHER" id="PTHR46994">
    <property type="entry name" value="5'-METHYLTHIOADENOSINE/S-ADENOSYLHOMOCYSTEINE NUCLEOSIDASE 1"/>
    <property type="match status" value="1"/>
</dbReference>
<dbReference type="Pfam" id="PF01048">
    <property type="entry name" value="PNP_UDP_1"/>
    <property type="match status" value="1"/>
</dbReference>
<dbReference type="GO" id="GO:0009116">
    <property type="term" value="P:nucleoside metabolic process"/>
    <property type="evidence" value="ECO:0007669"/>
    <property type="project" value="InterPro"/>
</dbReference>
<sequence>MAAEADCAHVIIIIAMKEEAAPLVEFYRLEPLGSSPFIEPSPMVAWRGTLRNGLLLHVVWCGHDERFGVNNVATTAAAVSTYAAVAAFGKPALLLSAGTAGGFGQRGARVGDVYLSTKCVFHSRRIPVSDGTLEEYGFGHFRSPPLAGLAAAAGLKQGVVSTSDSLDCTPTDMDLMMAEGAVVKEMECAAVAWVCQNLHVPFVAVKSITDIVDGQKATRAEFESNLHAASSALQHRLAAVLDLVAGRPLSVWARGPHATYANEREAEASPMSAHTSHDFKQGSSPWSGQRKSADSLSGNSILAIAMFLGMVTLLSRRR</sequence>
<feature type="compositionally biased region" description="Polar residues" evidence="1">
    <location>
        <begin position="281"/>
        <end position="292"/>
    </location>
</feature>
<organism evidence="3 4">
    <name type="scientific">Prymnesium parvum</name>
    <name type="common">Toxic golden alga</name>
    <dbReference type="NCBI Taxonomy" id="97485"/>
    <lineage>
        <taxon>Eukaryota</taxon>
        <taxon>Haptista</taxon>
        <taxon>Haptophyta</taxon>
        <taxon>Prymnesiophyceae</taxon>
        <taxon>Prymnesiales</taxon>
        <taxon>Prymnesiaceae</taxon>
        <taxon>Prymnesium</taxon>
    </lineage>
</organism>
<accession>A0AB34JR15</accession>
<proteinExistence type="predicted"/>
<dbReference type="PANTHER" id="PTHR46994:SF1">
    <property type="entry name" value="5'-METHYLTHIOADENOSINE NUCLEOSIDASE"/>
    <property type="match status" value="1"/>
</dbReference>
<dbReference type="Proteomes" id="UP001515480">
    <property type="component" value="Unassembled WGS sequence"/>
</dbReference>
<dbReference type="GO" id="GO:0008930">
    <property type="term" value="F:methylthioadenosine nucleosidase activity"/>
    <property type="evidence" value="ECO:0007669"/>
    <property type="project" value="InterPro"/>
</dbReference>
<dbReference type="AlphaFoldDB" id="A0AB34JR15"/>
<protein>
    <recommendedName>
        <fullName evidence="2">Nucleoside phosphorylase domain-containing protein</fullName>
    </recommendedName>
</protein>
<dbReference type="Gene3D" id="3.40.50.1580">
    <property type="entry name" value="Nucleoside phosphorylase domain"/>
    <property type="match status" value="1"/>
</dbReference>
<feature type="region of interest" description="Disordered" evidence="1">
    <location>
        <begin position="265"/>
        <end position="292"/>
    </location>
</feature>
<dbReference type="EMBL" id="JBGBPQ010000006">
    <property type="protein sequence ID" value="KAL1523512.1"/>
    <property type="molecule type" value="Genomic_DNA"/>
</dbReference>
<dbReference type="InterPro" id="IPR044580">
    <property type="entry name" value="MTAN"/>
</dbReference>
<evidence type="ECO:0000259" key="2">
    <source>
        <dbReference type="Pfam" id="PF01048"/>
    </source>
</evidence>
<gene>
    <name evidence="3" type="ORF">AB1Y20_018449</name>
</gene>
<dbReference type="SUPFAM" id="SSF53167">
    <property type="entry name" value="Purine and uridine phosphorylases"/>
    <property type="match status" value="1"/>
</dbReference>
<name>A0AB34JR15_PRYPA</name>
<feature type="domain" description="Nucleoside phosphorylase" evidence="2">
    <location>
        <begin position="10"/>
        <end position="241"/>
    </location>
</feature>